<evidence type="ECO:0000313" key="2">
    <source>
        <dbReference type="EMBL" id="USW48866.1"/>
    </source>
</evidence>
<dbReference type="Proteomes" id="UP001056384">
    <property type="component" value="Chromosome 2"/>
</dbReference>
<name>A0A9Q9AQB3_9PEZI</name>
<gene>
    <name evidence="2" type="ORF">Slin15195_G021850</name>
</gene>
<accession>A0A9Q9AQB3</accession>
<sequence>MYMPELCKKLLAAPPPQRNQMPLSQLRVLSLRFGKPDYTANIELFQPLIKLPTIETLTLYRFTADDTKPFSQMPQLWSLNLWRCMIPTASIYLKVVWAGYRVNRSAIGITISYADFATAICQRTKGLKRFVPDVRQVVALGVVTCMDQEREDTLDLSSHQSLEEVTLAGCAFWTVASEGENTQIRTSSRLHRILPASLRRLAILTNREASGRIPDTDLVVPDILSLVIQDPSALQSIHIDGQIKVSDWHDSEGLQGDQRFLEKAGWQKCDAINDSMVIRISPAISTTTAEQETILGPYSRFWAPGYTNVTTKLERVGDDELSSEQRTAWEEELEQRASRQTTPTADDLTTAFATLQTA</sequence>
<feature type="region of interest" description="Disordered" evidence="1">
    <location>
        <begin position="317"/>
        <end position="358"/>
    </location>
</feature>
<protein>
    <submittedName>
        <fullName evidence="2">Uncharacterized protein</fullName>
    </submittedName>
</protein>
<dbReference type="EMBL" id="CP099419">
    <property type="protein sequence ID" value="USW48866.1"/>
    <property type="molecule type" value="Genomic_DNA"/>
</dbReference>
<dbReference type="AlphaFoldDB" id="A0A9Q9AQB3"/>
<reference evidence="2" key="1">
    <citation type="submission" date="2022-06" db="EMBL/GenBank/DDBJ databases">
        <title>Complete genome sequences of two strains of the flax pathogen Septoria linicola.</title>
        <authorList>
            <person name="Lapalu N."/>
            <person name="Simon A."/>
            <person name="Demenou B."/>
            <person name="Paumier D."/>
            <person name="Guillot M.-P."/>
            <person name="Gout L."/>
            <person name="Valade R."/>
        </authorList>
    </citation>
    <scope>NUCLEOTIDE SEQUENCE</scope>
    <source>
        <strain evidence="2">SE15195</strain>
    </source>
</reference>
<evidence type="ECO:0000313" key="3">
    <source>
        <dbReference type="Proteomes" id="UP001056384"/>
    </source>
</evidence>
<dbReference type="SUPFAM" id="SSF52047">
    <property type="entry name" value="RNI-like"/>
    <property type="match status" value="1"/>
</dbReference>
<feature type="compositionally biased region" description="Low complexity" evidence="1">
    <location>
        <begin position="340"/>
        <end position="358"/>
    </location>
</feature>
<organism evidence="2 3">
    <name type="scientific">Septoria linicola</name>
    <dbReference type="NCBI Taxonomy" id="215465"/>
    <lineage>
        <taxon>Eukaryota</taxon>
        <taxon>Fungi</taxon>
        <taxon>Dikarya</taxon>
        <taxon>Ascomycota</taxon>
        <taxon>Pezizomycotina</taxon>
        <taxon>Dothideomycetes</taxon>
        <taxon>Dothideomycetidae</taxon>
        <taxon>Mycosphaerellales</taxon>
        <taxon>Mycosphaerellaceae</taxon>
        <taxon>Septoria</taxon>
    </lineage>
</organism>
<keyword evidence="3" id="KW-1185">Reference proteome</keyword>
<evidence type="ECO:0000256" key="1">
    <source>
        <dbReference type="SAM" id="MobiDB-lite"/>
    </source>
</evidence>
<proteinExistence type="predicted"/>